<evidence type="ECO:0000259" key="6">
    <source>
        <dbReference type="PROSITE" id="PS50111"/>
    </source>
</evidence>
<evidence type="ECO:0000256" key="5">
    <source>
        <dbReference type="SAM" id="MobiDB-lite"/>
    </source>
</evidence>
<keyword evidence="9" id="KW-1185">Reference proteome</keyword>
<dbReference type="PANTHER" id="PTHR43531">
    <property type="entry name" value="PROTEIN ICFG"/>
    <property type="match status" value="1"/>
</dbReference>
<dbReference type="InterPro" id="IPR004090">
    <property type="entry name" value="Chemotax_Me-accpt_rcpt"/>
</dbReference>
<dbReference type="Gene3D" id="1.20.120.1530">
    <property type="match status" value="2"/>
</dbReference>
<keyword evidence="4" id="KW-0175">Coiled coil</keyword>
<name>A0ABQ6FED7_9RHOO</name>
<comment type="similarity">
    <text evidence="2">Belongs to the methyl-accepting chemotaxis (MCP) protein family.</text>
</comment>
<keyword evidence="3" id="KW-0807">Transducer</keyword>
<sequence length="692" mass="73486">MLALGLFVVAVAIYNLVELRQQFGEFESRIVARERLAYRGQVALGNGIHYFKNTVLRGGDYPGKFAASMDAIDRVVEDYRALGDVHPDAAQALEEISAGSRKYRSVIAQVVEMRGNGASINEIDKAISGADKPIGAAFARLLERQSAESHAAQEAFDASVKRTVEEVGVVTLVMLLAGALAAWTISRSVTRPLAQAVEISQAVARGNLPEQIDVTSNDETGQLLTAMKRMVDTFRGFADAQAENAEQHGKGMIEHRIDADRFPGVYGKMAASINALVRTHIAVSQRVVDVVEHYAVGDLTVDMERLPGQQAQITAAVDGVKASMLRVNTQIQSLVDAAASGDFHARGDAEAFQHEFRRMIEGLNRLMTVSDLGLGEVSRVLDALATGDLTQQIEGDFQGAFAQLRDSTNTTVAQLREVIGGLKRSATAINSAALEIATGNADLSRRTEQQAASLEETASSMDELNSTVQQNADNAQRTSVLASQSNEAVLQGGAAVNRVVTTMADIRDSSRKIAEIIGVIDGIAFQTNILALNAAVEAARAGEQGRGFAVVANEVRALAQRSAVAAREIKELIAVSVDKVEGGAAQVDEAGAAMEEVVAAFGQVAQLVTEISGASREQSAGISQVAQAISKMDEVTQHNAALVEEASAAAESLERQAQGLTEIVERFKLLPGPAASPDAGVRNPPSAQRRRA</sequence>
<dbReference type="InterPro" id="IPR041395">
    <property type="entry name" value="McpB_HAMP_3rd"/>
</dbReference>
<dbReference type="PRINTS" id="PR00260">
    <property type="entry name" value="CHEMTRNSDUCR"/>
</dbReference>
<evidence type="ECO:0000256" key="4">
    <source>
        <dbReference type="SAM" id="Coils"/>
    </source>
</evidence>
<comment type="caution">
    <text evidence="8">The sequence shown here is derived from an EMBL/GenBank/DDBJ whole genome shotgun (WGS) entry which is preliminary data.</text>
</comment>
<dbReference type="Proteomes" id="UP001157167">
    <property type="component" value="Unassembled WGS sequence"/>
</dbReference>
<dbReference type="Pfam" id="PF18947">
    <property type="entry name" value="HAMP_2"/>
    <property type="match status" value="1"/>
</dbReference>
<dbReference type="SUPFAM" id="SSF158472">
    <property type="entry name" value="HAMP domain-like"/>
    <property type="match status" value="1"/>
</dbReference>
<dbReference type="InterPro" id="IPR051310">
    <property type="entry name" value="MCP_chemotaxis"/>
</dbReference>
<dbReference type="Pfam" id="PF00015">
    <property type="entry name" value="MCPsignal"/>
    <property type="match status" value="1"/>
</dbReference>
<protein>
    <submittedName>
        <fullName evidence="8">Chemotaxis protein</fullName>
    </submittedName>
</protein>
<evidence type="ECO:0000256" key="3">
    <source>
        <dbReference type="PROSITE-ProRule" id="PRU00284"/>
    </source>
</evidence>
<accession>A0ABQ6FED7</accession>
<feature type="region of interest" description="Disordered" evidence="5">
    <location>
        <begin position="671"/>
        <end position="692"/>
    </location>
</feature>
<dbReference type="EMBL" id="BSPX01000067">
    <property type="protein sequence ID" value="GLT23968.1"/>
    <property type="molecule type" value="Genomic_DNA"/>
</dbReference>
<dbReference type="PROSITE" id="PS50885">
    <property type="entry name" value="HAMP"/>
    <property type="match status" value="2"/>
</dbReference>
<evidence type="ECO:0000313" key="9">
    <source>
        <dbReference type="Proteomes" id="UP001157167"/>
    </source>
</evidence>
<dbReference type="CDD" id="cd06225">
    <property type="entry name" value="HAMP"/>
    <property type="match status" value="1"/>
</dbReference>
<reference evidence="9" key="1">
    <citation type="journal article" date="2019" name="Int. J. Syst. Evol. Microbiol.">
        <title>The Global Catalogue of Microorganisms (GCM) 10K type strain sequencing project: providing services to taxonomists for standard genome sequencing and annotation.</title>
        <authorList>
            <consortium name="The Broad Institute Genomics Platform"/>
            <consortium name="The Broad Institute Genome Sequencing Center for Infectious Disease"/>
            <person name="Wu L."/>
            <person name="Ma J."/>
        </authorList>
    </citation>
    <scope>NUCLEOTIDE SEQUENCE [LARGE SCALE GENOMIC DNA]</scope>
    <source>
        <strain evidence="9">NBRC 102407</strain>
    </source>
</reference>
<dbReference type="SMART" id="SM00304">
    <property type="entry name" value="HAMP"/>
    <property type="match status" value="2"/>
</dbReference>
<dbReference type="InterPro" id="IPR003660">
    <property type="entry name" value="HAMP_dom"/>
</dbReference>
<feature type="domain" description="Methyl-accepting transducer" evidence="6">
    <location>
        <begin position="425"/>
        <end position="654"/>
    </location>
</feature>
<proteinExistence type="inferred from homology"/>
<dbReference type="PROSITE" id="PS50111">
    <property type="entry name" value="CHEMOTAXIS_TRANSDUC_2"/>
    <property type="match status" value="1"/>
</dbReference>
<gene>
    <name evidence="8" type="primary">tsr</name>
    <name evidence="8" type="ORF">GCM10007933_34390</name>
</gene>
<dbReference type="Pfam" id="PF00672">
    <property type="entry name" value="HAMP"/>
    <property type="match status" value="1"/>
</dbReference>
<dbReference type="InterPro" id="IPR004089">
    <property type="entry name" value="MCPsignal_dom"/>
</dbReference>
<dbReference type="SUPFAM" id="SSF58104">
    <property type="entry name" value="Methyl-accepting chemotaxis protein (MCP) signaling domain"/>
    <property type="match status" value="1"/>
</dbReference>
<feature type="domain" description="HAMP" evidence="7">
    <location>
        <begin position="374"/>
        <end position="420"/>
    </location>
</feature>
<evidence type="ECO:0000256" key="1">
    <source>
        <dbReference type="ARBA" id="ARBA00022481"/>
    </source>
</evidence>
<evidence type="ECO:0000256" key="2">
    <source>
        <dbReference type="ARBA" id="ARBA00029447"/>
    </source>
</evidence>
<evidence type="ECO:0000313" key="8">
    <source>
        <dbReference type="EMBL" id="GLT23968.1"/>
    </source>
</evidence>
<feature type="coiled-coil region" evidence="4">
    <location>
        <begin position="643"/>
        <end position="670"/>
    </location>
</feature>
<organism evidence="8 9">
    <name type="scientific">Zoogloea oryzae</name>
    <dbReference type="NCBI Taxonomy" id="310767"/>
    <lineage>
        <taxon>Bacteria</taxon>
        <taxon>Pseudomonadati</taxon>
        <taxon>Pseudomonadota</taxon>
        <taxon>Betaproteobacteria</taxon>
        <taxon>Rhodocyclales</taxon>
        <taxon>Zoogloeaceae</taxon>
        <taxon>Zoogloea</taxon>
    </lineage>
</organism>
<dbReference type="SMART" id="SM00283">
    <property type="entry name" value="MA"/>
    <property type="match status" value="1"/>
</dbReference>
<dbReference type="PANTHER" id="PTHR43531:SF14">
    <property type="entry name" value="METHYL-ACCEPTING CHEMOTAXIS PROTEIN I-RELATED"/>
    <property type="match status" value="1"/>
</dbReference>
<dbReference type="Pfam" id="PF18575">
    <property type="entry name" value="HAMP_N3"/>
    <property type="match status" value="1"/>
</dbReference>
<feature type="domain" description="HAMP" evidence="7">
    <location>
        <begin position="187"/>
        <end position="239"/>
    </location>
</feature>
<evidence type="ECO:0000259" key="7">
    <source>
        <dbReference type="PROSITE" id="PS50885"/>
    </source>
</evidence>
<dbReference type="Gene3D" id="1.10.287.950">
    <property type="entry name" value="Methyl-accepting chemotaxis protein"/>
    <property type="match status" value="1"/>
</dbReference>
<keyword evidence="1" id="KW-0488">Methylation</keyword>
<dbReference type="CDD" id="cd11386">
    <property type="entry name" value="MCP_signal"/>
    <property type="match status" value="1"/>
</dbReference>